<keyword evidence="2" id="KW-1003">Cell membrane</keyword>
<dbReference type="PROSITE" id="PS50111">
    <property type="entry name" value="CHEMOTAXIS_TRANSDUC_2"/>
    <property type="match status" value="1"/>
</dbReference>
<dbReference type="SMART" id="SM00283">
    <property type="entry name" value="MA"/>
    <property type="match status" value="1"/>
</dbReference>
<dbReference type="Pfam" id="PF08269">
    <property type="entry name" value="dCache_2"/>
    <property type="match status" value="1"/>
</dbReference>
<reference evidence="12 13" key="2">
    <citation type="journal article" date="2010" name="J. Bacteriol.">
        <title>Genome sequence of the polysaccharide-degrading, thermophilic anaerobe Spirochaeta thermophila DSM 6192.</title>
        <authorList>
            <person name="Angelov A."/>
            <person name="Liebl S."/>
            <person name="Ballschmiter M."/>
            <person name="Bomeke M."/>
            <person name="Lehmann R."/>
            <person name="Liesegang H."/>
            <person name="Daniel R."/>
            <person name="Liebl W."/>
        </authorList>
    </citation>
    <scope>NUCLEOTIDE SEQUENCE [LARGE SCALE GENOMIC DNA]</scope>
    <source>
        <strain evidence="13">ATCC 49972 / DSM 6192 / RI 19.B1</strain>
    </source>
</reference>
<name>E0RU33_WINT6</name>
<evidence type="ECO:0000256" key="10">
    <source>
        <dbReference type="SAM" id="Phobius"/>
    </source>
</evidence>
<accession>E0RU33</accession>
<dbReference type="Gene3D" id="3.30.450.20">
    <property type="entry name" value="PAS domain"/>
    <property type="match status" value="1"/>
</dbReference>
<dbReference type="Proteomes" id="UP000001296">
    <property type="component" value="Chromosome"/>
</dbReference>
<gene>
    <name evidence="12" type="ordered locus">STHERM_c01130</name>
</gene>
<keyword evidence="8" id="KW-0807">Transducer</keyword>
<dbReference type="GO" id="GO:0004888">
    <property type="term" value="F:transmembrane signaling receptor activity"/>
    <property type="evidence" value="ECO:0007669"/>
    <property type="project" value="TreeGrafter"/>
</dbReference>
<dbReference type="RefSeq" id="WP_013312930.1">
    <property type="nucleotide sequence ID" value="NC_014484.1"/>
</dbReference>
<evidence type="ECO:0000256" key="4">
    <source>
        <dbReference type="ARBA" id="ARBA00022692"/>
    </source>
</evidence>
<evidence type="ECO:0000256" key="9">
    <source>
        <dbReference type="SAM" id="MobiDB-lite"/>
    </source>
</evidence>
<dbReference type="EMBL" id="CP001698">
    <property type="protein sequence ID" value="ADN01089.1"/>
    <property type="molecule type" value="Genomic_DNA"/>
</dbReference>
<keyword evidence="4 10" id="KW-0812">Transmembrane</keyword>
<dbReference type="CDD" id="cd11386">
    <property type="entry name" value="MCP_signal"/>
    <property type="match status" value="1"/>
</dbReference>
<organism evidence="12 13">
    <name type="scientific">Winmispira thermophila (strain ATCC 49972 / DSM 6192 / RI 19.B1)</name>
    <name type="common">Spirochaeta thermophila</name>
    <dbReference type="NCBI Taxonomy" id="665571"/>
    <lineage>
        <taxon>Bacteria</taxon>
        <taxon>Pseudomonadati</taxon>
        <taxon>Spirochaetota</taxon>
        <taxon>Spirochaetia</taxon>
        <taxon>Winmispirales</taxon>
        <taxon>Winmispiraceae</taxon>
        <taxon>Winmispira</taxon>
    </lineage>
</organism>
<evidence type="ECO:0000313" key="12">
    <source>
        <dbReference type="EMBL" id="ADN01089.1"/>
    </source>
</evidence>
<dbReference type="Gene3D" id="1.10.287.950">
    <property type="entry name" value="Methyl-accepting chemotaxis protein"/>
    <property type="match status" value="1"/>
</dbReference>
<dbReference type="InterPro" id="IPR004089">
    <property type="entry name" value="MCPsignal_dom"/>
</dbReference>
<keyword evidence="6 10" id="KW-0472">Membrane</keyword>
<keyword evidence="5 10" id="KW-1133">Transmembrane helix</keyword>
<evidence type="ECO:0000256" key="2">
    <source>
        <dbReference type="ARBA" id="ARBA00022475"/>
    </source>
</evidence>
<evidence type="ECO:0000256" key="5">
    <source>
        <dbReference type="ARBA" id="ARBA00022989"/>
    </source>
</evidence>
<keyword evidence="3" id="KW-0145">Chemotaxis</keyword>
<feature type="compositionally biased region" description="Basic and acidic residues" evidence="9">
    <location>
        <begin position="509"/>
        <end position="534"/>
    </location>
</feature>
<dbReference type="Pfam" id="PF00015">
    <property type="entry name" value="MCPsignal"/>
    <property type="match status" value="1"/>
</dbReference>
<dbReference type="HOGENOM" id="CLU_000445_107_21_12"/>
<dbReference type="SMART" id="SM01049">
    <property type="entry name" value="Cache_2"/>
    <property type="match status" value="1"/>
</dbReference>
<dbReference type="PANTHER" id="PTHR43531">
    <property type="entry name" value="PROTEIN ICFG"/>
    <property type="match status" value="1"/>
</dbReference>
<dbReference type="GO" id="GO:0006935">
    <property type="term" value="P:chemotaxis"/>
    <property type="evidence" value="ECO:0007669"/>
    <property type="project" value="UniProtKB-KW"/>
</dbReference>
<dbReference type="InterPro" id="IPR051310">
    <property type="entry name" value="MCP_chemotaxis"/>
</dbReference>
<evidence type="ECO:0000256" key="1">
    <source>
        <dbReference type="ARBA" id="ARBA00004651"/>
    </source>
</evidence>
<feature type="compositionally biased region" description="Pro residues" evidence="9">
    <location>
        <begin position="498"/>
        <end position="508"/>
    </location>
</feature>
<dbReference type="InterPro" id="IPR033480">
    <property type="entry name" value="sCache_2"/>
</dbReference>
<dbReference type="AlphaFoldDB" id="E0RU33"/>
<feature type="transmembrane region" description="Helical" evidence="10">
    <location>
        <begin position="12"/>
        <end position="31"/>
    </location>
</feature>
<feature type="domain" description="Methyl-accepting transducer" evidence="11">
    <location>
        <begin position="228"/>
        <end position="457"/>
    </location>
</feature>
<dbReference type="SUPFAM" id="SSF58104">
    <property type="entry name" value="Methyl-accepting chemotaxis protein (MCP) signaling domain"/>
    <property type="match status" value="1"/>
</dbReference>
<comment type="subcellular location">
    <subcellularLocation>
        <location evidence="1">Cell membrane</location>
        <topology evidence="1">Multi-pass membrane protein</topology>
    </subcellularLocation>
</comment>
<evidence type="ECO:0000256" key="6">
    <source>
        <dbReference type="ARBA" id="ARBA00023136"/>
    </source>
</evidence>
<evidence type="ECO:0000256" key="8">
    <source>
        <dbReference type="PROSITE-ProRule" id="PRU00284"/>
    </source>
</evidence>
<dbReference type="eggNOG" id="COG0840">
    <property type="taxonomic scope" value="Bacteria"/>
</dbReference>
<feature type="transmembrane region" description="Helical" evidence="10">
    <location>
        <begin position="187"/>
        <end position="209"/>
    </location>
</feature>
<feature type="compositionally biased region" description="Basic and acidic residues" evidence="9">
    <location>
        <begin position="485"/>
        <end position="497"/>
    </location>
</feature>
<dbReference type="InterPro" id="IPR004010">
    <property type="entry name" value="Double_Cache_2"/>
</dbReference>
<evidence type="ECO:0000259" key="11">
    <source>
        <dbReference type="PROSITE" id="PS50111"/>
    </source>
</evidence>
<reference key="1">
    <citation type="submission" date="2009-08" db="EMBL/GenBank/DDBJ databases">
        <title>The genome sequence of Spirochaeta thermophila DSM6192.</title>
        <authorList>
            <person name="Angelov A."/>
            <person name="Mientus M."/>
            <person name="Wittenberg S."/>
            <person name="Lehmann R."/>
            <person name="Liesegang H."/>
            <person name="Daniel R."/>
            <person name="Liebl W."/>
        </authorList>
    </citation>
    <scope>NUCLEOTIDE SEQUENCE</scope>
    <source>
        <strain>DSM 6192</strain>
    </source>
</reference>
<comment type="similarity">
    <text evidence="7">Belongs to the methyl-accepting chemotaxis (MCP) protein family.</text>
</comment>
<proteinExistence type="inferred from homology"/>
<evidence type="ECO:0000256" key="7">
    <source>
        <dbReference type="ARBA" id="ARBA00029447"/>
    </source>
</evidence>
<dbReference type="GO" id="GO:0007165">
    <property type="term" value="P:signal transduction"/>
    <property type="evidence" value="ECO:0007669"/>
    <property type="project" value="UniProtKB-KW"/>
</dbReference>
<dbReference type="PaxDb" id="665571-STHERM_c01130"/>
<dbReference type="GO" id="GO:0005886">
    <property type="term" value="C:plasma membrane"/>
    <property type="evidence" value="ECO:0007669"/>
    <property type="project" value="UniProtKB-SubCell"/>
</dbReference>
<dbReference type="KEGG" id="sta:STHERM_c01130"/>
<feature type="region of interest" description="Disordered" evidence="9">
    <location>
        <begin position="481"/>
        <end position="534"/>
    </location>
</feature>
<protein>
    <recommendedName>
        <fullName evidence="11">Methyl-accepting transducer domain-containing protein</fullName>
    </recommendedName>
</protein>
<sequence length="534" mass="58844">MLKNLRLSYKIILIALIIIVLYSLFVLLYVYPEVRKDLYAEKYLKTRHVVEVAYGVLVFYAQKAQEGVFSTQEAQERAKELVRQLRYEQEEYFWINDTRPYMVMHPYKPELEGTDLSDYEDPNGKKLFMEMVKVCNEKGAGFVDYMWPKPGFDNPVPKISYVKLFEPWDWIIGSGIYLDDVEAETGALFNLILVSIAVIVAISLGLAILMARSISLPITNVSGNLLASSNQLESAATQVSSSSQELSSGASELASSVEEITSNMEELQSIIESNTKTVTEAELLMKETNESAGLSTRQTEELQNAMTLISENARKIVKINKVIDDIAFQTSILALNAAVEAARAGEAGRGFAVVAEQVKSLAQKSAEAAKETTELIETVVDSIDSGQEKLSTVKESALKVSTLAGKVNVLLDEITTAFKEQSRGVSQVTKAISQVNTVVQGTAASSEETASAGEELLSQVEQLREVVVVLNRIVNGARAAAAAHADGEHHTEKDRPPAKTPPRTTPPPRDPHDHKDVEIIRPEETLPLDDFKDF</sequence>
<evidence type="ECO:0000256" key="3">
    <source>
        <dbReference type="ARBA" id="ARBA00022500"/>
    </source>
</evidence>
<evidence type="ECO:0000313" key="13">
    <source>
        <dbReference type="Proteomes" id="UP000001296"/>
    </source>
</evidence>
<dbReference type="PANTHER" id="PTHR43531:SF11">
    <property type="entry name" value="METHYL-ACCEPTING CHEMOTAXIS PROTEIN 3"/>
    <property type="match status" value="1"/>
</dbReference>